<gene>
    <name evidence="10" type="ORF">UR35_C0016G0009</name>
</gene>
<dbReference type="Pfam" id="PF00270">
    <property type="entry name" value="DEAD"/>
    <property type="match status" value="1"/>
</dbReference>
<dbReference type="PROSITE" id="PS51192">
    <property type="entry name" value="HELICASE_ATP_BIND_1"/>
    <property type="match status" value="1"/>
</dbReference>
<proteinExistence type="inferred from homology"/>
<dbReference type="CDD" id="cd18787">
    <property type="entry name" value="SF2_C_DEAD"/>
    <property type="match status" value="1"/>
</dbReference>
<evidence type="ECO:0000256" key="5">
    <source>
        <dbReference type="ARBA" id="ARBA00038437"/>
    </source>
</evidence>
<evidence type="ECO:0000256" key="4">
    <source>
        <dbReference type="ARBA" id="ARBA00022840"/>
    </source>
</evidence>
<dbReference type="PROSITE" id="PS51194">
    <property type="entry name" value="HELICASE_CTER"/>
    <property type="match status" value="1"/>
</dbReference>
<feature type="domain" description="Helicase C-terminal" evidence="8">
    <location>
        <begin position="274"/>
        <end position="392"/>
    </location>
</feature>
<dbReference type="SMART" id="SM00490">
    <property type="entry name" value="HELICc"/>
    <property type="match status" value="1"/>
</dbReference>
<protein>
    <submittedName>
        <fullName evidence="10">DEAD/DEAH RNA helicase</fullName>
    </submittedName>
</protein>
<dbReference type="PROSITE" id="PS51195">
    <property type="entry name" value="Q_MOTIF"/>
    <property type="match status" value="1"/>
</dbReference>
<dbReference type="Gene3D" id="3.40.50.300">
    <property type="entry name" value="P-loop containing nucleotide triphosphate hydrolases"/>
    <property type="match status" value="2"/>
</dbReference>
<dbReference type="InterPro" id="IPR001650">
    <property type="entry name" value="Helicase_C-like"/>
</dbReference>
<dbReference type="PANTHER" id="PTHR47959:SF13">
    <property type="entry name" value="ATP-DEPENDENT RNA HELICASE RHLE"/>
    <property type="match status" value="1"/>
</dbReference>
<dbReference type="InterPro" id="IPR027417">
    <property type="entry name" value="P-loop_NTPase"/>
</dbReference>
<name>A0A0F9ZXY0_9BACT</name>
<evidence type="ECO:0000256" key="1">
    <source>
        <dbReference type="ARBA" id="ARBA00022741"/>
    </source>
</evidence>
<dbReference type="EMBL" id="LBOW01000016">
    <property type="protein sequence ID" value="KKP43831.1"/>
    <property type="molecule type" value="Genomic_DNA"/>
</dbReference>
<sequence length="392" mass="44385">MYNRSKYGFRGGSRGNFHKRGGRSFDPTHTISNLKTTETVAKLEYVSQNTFDNFRIDDRLKRNISYRNYKNPTPIQDQSIPEILKGKDLIGIANTGTGKTLAFLIPILDKMLKNRNEKVLIVAPTRELAKQIQDEFFSISRGLGLYSALAIGGENMNRQRQDLNRNPNFVIGTPGRLLDHVNTRALNLSNFTNVVLDEADHMVDIGFLPDVKKLVSLLPKNRQSLFFSATIDGKVKEVLKQFVNNDPVTISVKTGDTAENVSQEVIKIDHQGQKINKLFELLSKNEFEKVLIFGRTKHGVQKLSNELRFKGFKADAIHGNKRQNQRIKTLENFKSNRINILIATDVASRGLDIPNVSHVINYDQPNDYDTYIHRIGRTGRADKKGIAITFTS</sequence>
<evidence type="ECO:0000256" key="2">
    <source>
        <dbReference type="ARBA" id="ARBA00022801"/>
    </source>
</evidence>
<accession>A0A0F9ZXY0</accession>
<dbReference type="GO" id="GO:0003724">
    <property type="term" value="F:RNA helicase activity"/>
    <property type="evidence" value="ECO:0007669"/>
    <property type="project" value="InterPro"/>
</dbReference>
<keyword evidence="1" id="KW-0547">Nucleotide-binding</keyword>
<evidence type="ECO:0000259" key="8">
    <source>
        <dbReference type="PROSITE" id="PS51194"/>
    </source>
</evidence>
<dbReference type="InterPro" id="IPR014001">
    <property type="entry name" value="Helicase_ATP-bd"/>
</dbReference>
<comment type="similarity">
    <text evidence="5">Belongs to the DEAD box helicase family.</text>
</comment>
<evidence type="ECO:0000313" key="10">
    <source>
        <dbReference type="EMBL" id="KKP43831.1"/>
    </source>
</evidence>
<evidence type="ECO:0000259" key="9">
    <source>
        <dbReference type="PROSITE" id="PS51195"/>
    </source>
</evidence>
<keyword evidence="3 10" id="KW-0347">Helicase</keyword>
<dbReference type="SUPFAM" id="SSF52540">
    <property type="entry name" value="P-loop containing nucleoside triphosphate hydrolases"/>
    <property type="match status" value="2"/>
</dbReference>
<dbReference type="PANTHER" id="PTHR47959">
    <property type="entry name" value="ATP-DEPENDENT RNA HELICASE RHLE-RELATED"/>
    <property type="match status" value="1"/>
</dbReference>
<keyword evidence="4" id="KW-0067">ATP-binding</keyword>
<keyword evidence="2" id="KW-0378">Hydrolase</keyword>
<dbReference type="Proteomes" id="UP000034778">
    <property type="component" value="Unassembled WGS sequence"/>
</dbReference>
<dbReference type="Pfam" id="PF00271">
    <property type="entry name" value="Helicase_C"/>
    <property type="match status" value="1"/>
</dbReference>
<dbReference type="GO" id="GO:0003676">
    <property type="term" value="F:nucleic acid binding"/>
    <property type="evidence" value="ECO:0007669"/>
    <property type="project" value="InterPro"/>
</dbReference>
<comment type="caution">
    <text evidence="10">The sequence shown here is derived from an EMBL/GenBank/DDBJ whole genome shotgun (WGS) entry which is preliminary data.</text>
</comment>
<dbReference type="InterPro" id="IPR011545">
    <property type="entry name" value="DEAD/DEAH_box_helicase_dom"/>
</dbReference>
<reference evidence="10 11" key="1">
    <citation type="journal article" date="2015" name="Nature">
        <title>rRNA introns, odd ribosomes, and small enigmatic genomes across a large radiation of phyla.</title>
        <authorList>
            <person name="Brown C.T."/>
            <person name="Hug L.A."/>
            <person name="Thomas B.C."/>
            <person name="Sharon I."/>
            <person name="Castelle C.J."/>
            <person name="Singh A."/>
            <person name="Wilkins M.J."/>
            <person name="Williams K.H."/>
            <person name="Banfield J.F."/>
        </authorList>
    </citation>
    <scope>NUCLEOTIDE SEQUENCE [LARGE SCALE GENOMIC DNA]</scope>
</reference>
<dbReference type="CDD" id="cd00268">
    <property type="entry name" value="DEADc"/>
    <property type="match status" value="1"/>
</dbReference>
<evidence type="ECO:0000256" key="3">
    <source>
        <dbReference type="ARBA" id="ARBA00022806"/>
    </source>
</evidence>
<evidence type="ECO:0000313" key="11">
    <source>
        <dbReference type="Proteomes" id="UP000034778"/>
    </source>
</evidence>
<dbReference type="GO" id="GO:0005829">
    <property type="term" value="C:cytosol"/>
    <property type="evidence" value="ECO:0007669"/>
    <property type="project" value="TreeGrafter"/>
</dbReference>
<feature type="domain" description="DEAD-box RNA helicase Q" evidence="9">
    <location>
        <begin position="49"/>
        <end position="77"/>
    </location>
</feature>
<feature type="short sequence motif" description="Q motif" evidence="6">
    <location>
        <begin position="49"/>
        <end position="77"/>
    </location>
</feature>
<dbReference type="GO" id="GO:0016787">
    <property type="term" value="F:hydrolase activity"/>
    <property type="evidence" value="ECO:0007669"/>
    <property type="project" value="UniProtKB-KW"/>
</dbReference>
<evidence type="ECO:0000259" key="7">
    <source>
        <dbReference type="PROSITE" id="PS51192"/>
    </source>
</evidence>
<dbReference type="AlphaFoldDB" id="A0A0F9ZXY0"/>
<organism evidence="10 11">
    <name type="scientific">Candidatus Woesebacteria bacterium GW2011_GWB1_33_22</name>
    <dbReference type="NCBI Taxonomy" id="1618566"/>
    <lineage>
        <taxon>Bacteria</taxon>
        <taxon>Candidatus Woeseibacteriota</taxon>
    </lineage>
</organism>
<dbReference type="InterPro" id="IPR044742">
    <property type="entry name" value="DEAD/DEAH_RhlB"/>
</dbReference>
<dbReference type="STRING" id="1618566.UR35_C0016G0009"/>
<evidence type="ECO:0000256" key="6">
    <source>
        <dbReference type="PROSITE-ProRule" id="PRU00552"/>
    </source>
</evidence>
<dbReference type="InterPro" id="IPR050079">
    <property type="entry name" value="DEAD_box_RNA_helicase"/>
</dbReference>
<feature type="domain" description="Helicase ATP-binding" evidence="7">
    <location>
        <begin position="80"/>
        <end position="249"/>
    </location>
</feature>
<dbReference type="GO" id="GO:0005524">
    <property type="term" value="F:ATP binding"/>
    <property type="evidence" value="ECO:0007669"/>
    <property type="project" value="UniProtKB-KW"/>
</dbReference>
<dbReference type="SMART" id="SM00487">
    <property type="entry name" value="DEXDc"/>
    <property type="match status" value="1"/>
</dbReference>
<dbReference type="InterPro" id="IPR014014">
    <property type="entry name" value="RNA_helicase_DEAD_Q_motif"/>
</dbReference>